<dbReference type="SUPFAM" id="SSF75304">
    <property type="entry name" value="Amidase signature (AS) enzymes"/>
    <property type="match status" value="1"/>
</dbReference>
<dbReference type="AlphaFoldDB" id="A0A0B2BD62"/>
<dbReference type="InterPro" id="IPR000120">
    <property type="entry name" value="Amidase"/>
</dbReference>
<dbReference type="Pfam" id="PF01425">
    <property type="entry name" value="Amidase"/>
    <property type="match status" value="1"/>
</dbReference>
<evidence type="ECO:0000259" key="2">
    <source>
        <dbReference type="Pfam" id="PF01425"/>
    </source>
</evidence>
<reference evidence="3 4" key="1">
    <citation type="submission" date="2017-11" db="EMBL/GenBank/DDBJ databases">
        <title>Genomic Encyclopedia of Archaeal and Bacterial Type Strains, Phase II (KMG-II): From Individual Species to Whole Genera.</title>
        <authorList>
            <person name="Goeker M."/>
        </authorList>
    </citation>
    <scope>NUCLEOTIDE SEQUENCE [LARGE SCALE GENOMIC DNA]</scope>
    <source>
        <strain evidence="3 4">DSM 27763</strain>
    </source>
</reference>
<dbReference type="Gene3D" id="3.90.1300.10">
    <property type="entry name" value="Amidase signature (AS) domain"/>
    <property type="match status" value="1"/>
</dbReference>
<dbReference type="RefSeq" id="WP_039357489.1">
    <property type="nucleotide sequence ID" value="NZ_PGEZ01000001.1"/>
</dbReference>
<dbReference type="EMBL" id="PGEZ01000001">
    <property type="protein sequence ID" value="PJJ55903.1"/>
    <property type="molecule type" value="Genomic_DNA"/>
</dbReference>
<evidence type="ECO:0000313" key="4">
    <source>
        <dbReference type="Proteomes" id="UP000230842"/>
    </source>
</evidence>
<dbReference type="PANTHER" id="PTHR11895:SF7">
    <property type="entry name" value="GLUTAMYL-TRNA(GLN) AMIDOTRANSFERASE SUBUNIT A, MITOCHONDRIAL"/>
    <property type="match status" value="1"/>
</dbReference>
<organism evidence="3 4">
    <name type="scientific">Mumia flava</name>
    <dbReference type="NCBI Taxonomy" id="1348852"/>
    <lineage>
        <taxon>Bacteria</taxon>
        <taxon>Bacillati</taxon>
        <taxon>Actinomycetota</taxon>
        <taxon>Actinomycetes</taxon>
        <taxon>Propionibacteriales</taxon>
        <taxon>Nocardioidaceae</taxon>
        <taxon>Mumia</taxon>
    </lineage>
</organism>
<dbReference type="InterPro" id="IPR023631">
    <property type="entry name" value="Amidase_dom"/>
</dbReference>
<comment type="caution">
    <text evidence="3">The sequence shown here is derived from an EMBL/GenBank/DDBJ whole genome shotgun (WGS) entry which is preliminary data.</text>
</comment>
<protein>
    <submittedName>
        <fullName evidence="3">Amidase</fullName>
    </submittedName>
</protein>
<dbReference type="OrthoDB" id="9811471at2"/>
<sequence>MSPSPRLHAFRDDVLADLDATGLAELIATHQIKPREAVEAALERLESVRELEAVEHLDSERALAEADAVGSGPFAGVPTFAKDNADVAGMPTGHGSEAYTPRTAPRDGDFVAAWRQHGVTILGKSRLPEFGFSAATEFMTRPPVRNPWNLAYSPGASSGGSAALVAAGVVPIAHANDGGGSIRIPAAACGLVGLKPTRGRTVSDAMDRAMPVRLVAQGVVTRTVRDSARFLAAAERTYRNPALPAVREVTGPSPTRLRVAVVRDSVTGPVDRETAAATQQTADLLSGLGHRVEEMPVPVTRQFADDFSHYWGLLAWVMSTTGRRSLAPDFDAARTDNLTRGLAAAYRRGFARTPTTVLRLRRVEKQYRALFTRYDVVLSPVLTHVTPKIGYLSPTQDFETLFSRLRSYVGFTPLNNVSGGPGLSLPLAQTRSGLPVGVHFSAAHGDERTLLELAFELEEAHPFASITGR</sequence>
<dbReference type="InterPro" id="IPR020556">
    <property type="entry name" value="Amidase_CS"/>
</dbReference>
<evidence type="ECO:0000313" key="3">
    <source>
        <dbReference type="EMBL" id="PJJ55903.1"/>
    </source>
</evidence>
<dbReference type="InterPro" id="IPR036928">
    <property type="entry name" value="AS_sf"/>
</dbReference>
<dbReference type="GO" id="GO:0003824">
    <property type="term" value="F:catalytic activity"/>
    <property type="evidence" value="ECO:0007669"/>
    <property type="project" value="InterPro"/>
</dbReference>
<proteinExistence type="inferred from homology"/>
<comment type="similarity">
    <text evidence="1">Belongs to the amidase family.</text>
</comment>
<dbReference type="Proteomes" id="UP000230842">
    <property type="component" value="Unassembled WGS sequence"/>
</dbReference>
<feature type="domain" description="Amidase" evidence="2">
    <location>
        <begin position="36"/>
        <end position="451"/>
    </location>
</feature>
<keyword evidence="4" id="KW-1185">Reference proteome</keyword>
<gene>
    <name evidence="3" type="ORF">CLV56_0106</name>
</gene>
<name>A0A0B2BD62_9ACTN</name>
<dbReference type="PROSITE" id="PS00571">
    <property type="entry name" value="AMIDASES"/>
    <property type="match status" value="1"/>
</dbReference>
<accession>A0A0B2BD62</accession>
<dbReference type="PANTHER" id="PTHR11895">
    <property type="entry name" value="TRANSAMIDASE"/>
    <property type="match status" value="1"/>
</dbReference>
<dbReference type="NCBIfam" id="NF005899">
    <property type="entry name" value="PRK07869.1"/>
    <property type="match status" value="1"/>
</dbReference>
<evidence type="ECO:0000256" key="1">
    <source>
        <dbReference type="ARBA" id="ARBA00009199"/>
    </source>
</evidence>